<reference evidence="21 22" key="3">
    <citation type="submission" date="2018-06" db="EMBL/GenBank/DDBJ databases">
        <authorList>
            <consortium name="Pathogen Informatics"/>
            <person name="Doyle S."/>
        </authorList>
    </citation>
    <scope>NUCLEOTIDE SEQUENCE [LARGE SCALE GENOMIC DNA]</scope>
    <source>
        <strain evidence="16 21">NCTC7927</strain>
        <strain evidence="17 22">NCTC8621</strain>
    </source>
</reference>
<dbReference type="EMBL" id="WKUE01000032">
    <property type="protein sequence ID" value="MSI70695.1"/>
    <property type="molecule type" value="Genomic_DNA"/>
</dbReference>
<evidence type="ECO:0000313" key="17">
    <source>
        <dbReference type="EMBL" id="STH80678.1"/>
    </source>
</evidence>
<dbReference type="Proteomes" id="UP000254043">
    <property type="component" value="Unassembled WGS sequence"/>
</dbReference>
<name>A0A0A1A9F1_ECOLX</name>
<evidence type="ECO:0000313" key="14">
    <source>
        <dbReference type="EMBL" id="QMP46592.1"/>
    </source>
</evidence>
<dbReference type="Proteomes" id="UP001383096">
    <property type="component" value="Chromosome"/>
</dbReference>
<reference evidence="15 23" key="4">
    <citation type="submission" date="2018-11" db="EMBL/GenBank/DDBJ databases">
        <title>Enterobacteriaceae from Patient.</title>
        <authorList>
            <person name="Shen C."/>
            <person name="Yang Y."/>
            <person name="Tian G."/>
        </authorList>
    </citation>
    <scope>NUCLEOTIDE SEQUENCE [LARGE SCALE GENOMIC DNA]</scope>
    <source>
        <strain evidence="15 23">GBGD28</strain>
    </source>
</reference>
<keyword evidence="3" id="KW-0547">Nucleotide-binding</keyword>
<dbReference type="GO" id="GO:0005524">
    <property type="term" value="F:ATP binding"/>
    <property type="evidence" value="ECO:0007669"/>
    <property type="project" value="UniProtKB-KW"/>
</dbReference>
<dbReference type="InterPro" id="IPR029056">
    <property type="entry name" value="Ribokinase-like"/>
</dbReference>
<accession>A0A0A1A9F1</accession>
<evidence type="ECO:0000313" key="24">
    <source>
        <dbReference type="Proteomes" id="UP000324120"/>
    </source>
</evidence>
<evidence type="ECO:0000313" key="9">
    <source>
        <dbReference type="EMBL" id="MSI70695.1"/>
    </source>
</evidence>
<evidence type="ECO:0000313" key="10">
    <source>
        <dbReference type="EMBL" id="MWK99942.1"/>
    </source>
</evidence>
<reference evidence="18 24" key="6">
    <citation type="submission" date="2019-06" db="EMBL/GenBank/DDBJ databases">
        <title>The presence and diversity of blaCTX-M among Escherichia coli from urban wastewater and feedlot cattle, in Alberta, Canada.</title>
        <authorList>
            <person name="Cormier A.C."/>
            <person name="Chalmer G."/>
            <person name="Cook S.R."/>
            <person name="Zaheer R."/>
            <person name="Hannon S.J."/>
            <person name="Booker C.W."/>
            <person name="Read R."/>
            <person name="Gow S.P."/>
            <person name="Mcallister T.A."/>
            <person name="Boerlin P."/>
        </authorList>
    </citation>
    <scope>NUCLEOTIDE SEQUENCE [LARGE SCALE GENOMIC DNA]</scope>
    <source>
        <strain evidence="18 24">347</strain>
    </source>
</reference>
<reference evidence="14 29" key="11">
    <citation type="submission" date="2020-06" db="EMBL/GenBank/DDBJ databases">
        <title>REHAB project genomes.</title>
        <authorList>
            <person name="Shaw L.P."/>
        </authorList>
    </citation>
    <scope>NUCLEOTIDE SEQUENCE [LARGE SCALE GENOMIC DNA]</scope>
    <source>
        <strain evidence="14 29">RHB07-C04</strain>
    </source>
</reference>
<dbReference type="Proteomes" id="UP000184277">
    <property type="component" value="Unassembled WGS sequence"/>
</dbReference>
<evidence type="ECO:0000256" key="5">
    <source>
        <dbReference type="ARBA" id="ARBA00022840"/>
    </source>
</evidence>
<reference evidence="25 27" key="8">
    <citation type="submission" date="2019-12" db="EMBL/GenBank/DDBJ databases">
        <title>Enteriobacteria Tanzani isolates_10432.</title>
        <authorList>
            <person name="Subbiah M."/>
            <person name="Call D."/>
        </authorList>
    </citation>
    <scope>NUCLEOTIDE SEQUENCE [LARGE SCALE GENOMIC DNA]</scope>
    <source>
        <strain evidence="11 25">10432wG7</strain>
        <strain evidence="10 27">10432wG8</strain>
    </source>
</reference>
<keyword evidence="5" id="KW-0067">ATP-binding</keyword>
<evidence type="ECO:0000256" key="2">
    <source>
        <dbReference type="ARBA" id="ARBA00022679"/>
    </source>
</evidence>
<dbReference type="Proteomes" id="UP000514715">
    <property type="component" value="Chromosome"/>
</dbReference>
<dbReference type="Proteomes" id="UP000271008">
    <property type="component" value="Unassembled WGS sequence"/>
</dbReference>
<dbReference type="InterPro" id="IPR011611">
    <property type="entry name" value="PfkB_dom"/>
</dbReference>
<dbReference type="EMBL" id="JABFNF010000001">
    <property type="protein sequence ID" value="MBA1885047.1"/>
    <property type="molecule type" value="Genomic_DNA"/>
</dbReference>
<dbReference type="AlphaFoldDB" id="A0A0A1A9F1"/>
<dbReference type="EMBL" id="WTMQ01000002">
    <property type="protein sequence ID" value="MWL03727.1"/>
    <property type="molecule type" value="Genomic_DNA"/>
</dbReference>
<dbReference type="Proteomes" id="UP000430081">
    <property type="component" value="Unassembled WGS sequence"/>
</dbReference>
<dbReference type="Proteomes" id="UP000472856">
    <property type="component" value="Unassembled WGS sequence"/>
</dbReference>
<evidence type="ECO:0000313" key="18">
    <source>
        <dbReference type="EMBL" id="TZE51079.1"/>
    </source>
</evidence>
<dbReference type="PANTHER" id="PTHR43085:SF1">
    <property type="entry name" value="PSEUDOURIDINE KINASE-RELATED"/>
    <property type="match status" value="1"/>
</dbReference>
<evidence type="ECO:0000313" key="30">
    <source>
        <dbReference type="Proteomes" id="UP000523197"/>
    </source>
</evidence>
<dbReference type="PANTHER" id="PTHR43085">
    <property type="entry name" value="HEXOKINASE FAMILY MEMBER"/>
    <property type="match status" value="1"/>
</dbReference>
<evidence type="ECO:0000313" key="15">
    <source>
        <dbReference type="EMBL" id="RRD75493.1"/>
    </source>
</evidence>
<evidence type="ECO:0000313" key="16">
    <source>
        <dbReference type="EMBL" id="STF91944.1"/>
    </source>
</evidence>
<dbReference type="EMBL" id="CP057975">
    <property type="protein sequence ID" value="QMP46592.1"/>
    <property type="molecule type" value="Genomic_DNA"/>
</dbReference>
<keyword evidence="2 16" id="KW-0808">Transferase</keyword>
<dbReference type="RefSeq" id="WP_000048617.1">
    <property type="nucleotide sequence ID" value="NZ_AP017617.1"/>
</dbReference>
<comment type="similarity">
    <text evidence="1">Belongs to the carbohydrate kinase PfkB family.</text>
</comment>
<reference evidence="13 20" key="1">
    <citation type="submission" date="2016-10" db="EMBL/GenBank/DDBJ databases">
        <title>Comprehensive resistome analysis reveals the prevalence of NDM and MCR-1 in Chinese poultry production.</title>
        <authorList>
            <person name="Wang Y."/>
            <person name="Zhang R."/>
            <person name="Li J."/>
            <person name="Wu Z."/>
            <person name="Wenjuan Y."/>
            <person name="Schwarz S."/>
            <person name="Tyrrell J."/>
            <person name="Zheng Y."/>
            <person name="Wang S."/>
            <person name="Shen Z."/>
            <person name="Liu Z."/>
            <person name="Lei L."/>
            <person name="Li M."/>
            <person name="Zhang Q."/>
            <person name="Wu C."/>
            <person name="Zhang Q."/>
            <person name="Wu Y."/>
            <person name="Walsh T."/>
            <person name="Shen J."/>
        </authorList>
    </citation>
    <scope>NUCLEOTIDE SEQUENCE [LARGE SCALE GENOMIC DNA]</scope>
    <source>
        <strain evidence="13 20">570</strain>
    </source>
</reference>
<evidence type="ECO:0000313" key="25">
    <source>
        <dbReference type="Proteomes" id="UP000430081"/>
    </source>
</evidence>
<evidence type="ECO:0000313" key="19">
    <source>
        <dbReference type="EMBL" id="WWX72003.1"/>
    </source>
</evidence>
<dbReference type="EMBL" id="VHKY01000002">
    <property type="protein sequence ID" value="TZE51079.1"/>
    <property type="molecule type" value="Genomic_DNA"/>
</dbReference>
<dbReference type="EMBL" id="RQTU01000009">
    <property type="protein sequence ID" value="RRD75493.1"/>
    <property type="molecule type" value="Genomic_DNA"/>
</dbReference>
<evidence type="ECO:0000313" key="22">
    <source>
        <dbReference type="Proteomes" id="UP000255093"/>
    </source>
</evidence>
<organism evidence="16 21">
    <name type="scientific">Escherichia coli</name>
    <dbReference type="NCBI Taxonomy" id="562"/>
    <lineage>
        <taxon>Bacteria</taxon>
        <taxon>Pseudomonadati</taxon>
        <taxon>Pseudomonadota</taxon>
        <taxon>Gammaproteobacteria</taxon>
        <taxon>Enterobacterales</taxon>
        <taxon>Enterobacteriaceae</taxon>
        <taxon>Escherichia</taxon>
    </lineage>
</organism>
<evidence type="ECO:0000313" key="28">
    <source>
        <dbReference type="Proteomes" id="UP000472856"/>
    </source>
</evidence>
<dbReference type="EC" id="2.7.1.92" evidence="16"/>
<reference evidence="12 28" key="9">
    <citation type="submission" date="2020-02" db="EMBL/GenBank/DDBJ databases">
        <title>WGS of Carbapenem-Resistant Enterobacteriaceae.</title>
        <authorList>
            <person name="Tokajian S."/>
            <person name="El Chaar M."/>
            <person name="El Khoury M."/>
        </authorList>
    </citation>
    <scope>NUCLEOTIDE SEQUENCE [LARGE SCALE GENOMIC DNA]</scope>
    <source>
        <strain evidence="12 28">ECM_75</strain>
    </source>
</reference>
<dbReference type="InterPro" id="IPR050306">
    <property type="entry name" value="PfkB_Carbo_kinase"/>
</dbReference>
<dbReference type="EMBL" id="WTML01000148">
    <property type="protein sequence ID" value="MWK99942.1"/>
    <property type="molecule type" value="Genomic_DNA"/>
</dbReference>
<proteinExistence type="inferred from homology"/>
<reference evidence="19" key="12">
    <citation type="submission" date="2024-03" db="EMBL/GenBank/DDBJ databases">
        <title>Epithelial relay of microbial signals coordinates intestinal macrophage supported barrier repair.</title>
        <authorList>
            <person name="Tsai M.T."/>
        </authorList>
    </citation>
    <scope>NUCLEOTIDE SEQUENCE</scope>
    <source>
        <strain evidence="19">MS 21-1</strain>
    </source>
</reference>
<evidence type="ECO:0000313" key="8">
    <source>
        <dbReference type="EMBL" id="MBA1885047.1"/>
    </source>
</evidence>
<dbReference type="Proteomes" id="UP000523197">
    <property type="component" value="Unassembled WGS sequence"/>
</dbReference>
<evidence type="ECO:0000313" key="26">
    <source>
        <dbReference type="Proteomes" id="UP000438958"/>
    </source>
</evidence>
<evidence type="ECO:0000313" key="21">
    <source>
        <dbReference type="Proteomes" id="UP000254043"/>
    </source>
</evidence>
<gene>
    <name evidence="16" type="primary">iolC_3</name>
    <name evidence="17" type="synonym">iolC_1</name>
    <name evidence="13" type="ORF">BK383_16280</name>
    <name evidence="15" type="ORF">EIA08_12195</name>
    <name evidence="18" type="ORF">FKO60_06540</name>
    <name evidence="12" type="ORF">G5603_16345</name>
    <name evidence="9" type="ORF">GKF66_18130</name>
    <name evidence="11" type="ORF">GQM13_09755</name>
    <name evidence="10" type="ORF">GQM21_22710</name>
    <name evidence="7" type="ORF">HL601_12630</name>
    <name evidence="8" type="ORF">HLX92_02585</name>
    <name evidence="14" type="ORF">HVW04_17790</name>
    <name evidence="16" type="ORF">NCTC7927_00604</name>
    <name evidence="17" type="ORF">NCTC8621_00561</name>
    <name evidence="19" type="ORF">V9Z47_02670</name>
</gene>
<evidence type="ECO:0000313" key="20">
    <source>
        <dbReference type="Proteomes" id="UP000184277"/>
    </source>
</evidence>
<dbReference type="Pfam" id="PF00294">
    <property type="entry name" value="PfkB"/>
    <property type="match status" value="1"/>
</dbReference>
<dbReference type="Proteomes" id="UP000255093">
    <property type="component" value="Unassembled WGS sequence"/>
</dbReference>
<dbReference type="EMBL" id="MOKI01000034">
    <property type="protein sequence ID" value="OJR54050.1"/>
    <property type="molecule type" value="Genomic_DNA"/>
</dbReference>
<evidence type="ECO:0000259" key="6">
    <source>
        <dbReference type="Pfam" id="PF00294"/>
    </source>
</evidence>
<reference evidence="8 30" key="10">
    <citation type="submission" date="2020-05" db="EMBL/GenBank/DDBJ databases">
        <title>Epidemiological investigations into extended-spectrum beta-lactam resistant Escherichia coli ST457 carried by Australian Silver gulls identified clonal lineages that cause ExPEC disease.</title>
        <authorList>
            <person name="Nesporova K."/>
            <person name="Wyrsch E.R."/>
            <person name="Valcek A."/>
            <person name="Bitar I."/>
            <person name="Chaw K."/>
            <person name="Harris P."/>
            <person name="Hrabak J."/>
            <person name="Djordjevic S.P."/>
            <person name="Dolejska M."/>
        </authorList>
    </citation>
    <scope>NUCLEOTIDE SEQUENCE [LARGE SCALE GENOMIC DNA]</scope>
    <source>
        <strain evidence="8 30">CE1966</strain>
    </source>
</reference>
<dbReference type="EMBL" id="DABGZR010000011">
    <property type="protein sequence ID" value="HAJ0996447.1"/>
    <property type="molecule type" value="Genomic_DNA"/>
</dbReference>
<dbReference type="Proteomes" id="UP000462271">
    <property type="component" value="Unassembled WGS sequence"/>
</dbReference>
<evidence type="ECO:0000313" key="11">
    <source>
        <dbReference type="EMBL" id="MWL03727.1"/>
    </source>
</evidence>
<dbReference type="EMBL" id="JAAJRI010000012">
    <property type="protein sequence ID" value="NGE89752.1"/>
    <property type="molecule type" value="Genomic_DNA"/>
</dbReference>
<evidence type="ECO:0000256" key="4">
    <source>
        <dbReference type="ARBA" id="ARBA00022777"/>
    </source>
</evidence>
<evidence type="ECO:0000313" key="23">
    <source>
        <dbReference type="Proteomes" id="UP000271008"/>
    </source>
</evidence>
<feature type="domain" description="Carbohydrate kinase PfkB" evidence="6">
    <location>
        <begin position="44"/>
        <end position="296"/>
    </location>
</feature>
<dbReference type="EMBL" id="UGBW01000003">
    <property type="protein sequence ID" value="STH80678.1"/>
    <property type="molecule type" value="Genomic_DNA"/>
</dbReference>
<evidence type="ECO:0000313" key="7">
    <source>
        <dbReference type="EMBL" id="HAJ0996447.1"/>
    </source>
</evidence>
<evidence type="ECO:0000256" key="3">
    <source>
        <dbReference type="ARBA" id="ARBA00022741"/>
    </source>
</evidence>
<reference evidence="7" key="7">
    <citation type="submission" date="2019-09" db="EMBL/GenBank/DDBJ databases">
        <authorList>
            <consortium name="NCBI Pathogen Detection Project"/>
        </authorList>
    </citation>
    <scope>NUCLEOTIDE SEQUENCE</scope>
    <source>
        <strain evidence="7">EC00605</strain>
    </source>
</reference>
<keyword evidence="4 16" id="KW-0418">Kinase</keyword>
<sequence length="320" mass="34800">MSKVFTIGEILVEIMASKIGQPFDQPGIWNGPYPSGAPAIFIDQVTRLGVPCGIISCVGNDGFGDINIHRLAADGVDIRGISVLPLEATGSAFVTYHNSGDRDFIFNIKNAACGKLSAQHVDENILKDCTHFHIMGSSLFSFHMVDAVKKAVTIVKENGGVISFDPNIRKEMLDIPEMRDALHFVLELTDIYMPSEGEVLLLSPHSTPERAIAGFLEEGVKEVIVKRGNQGASYYSANEQFHVESYPVEEVDPTGAGDCFGGAWIACRQLGFDAHRALQYANACGALAVTRRGPMEGTSRLAEIEAFIQRHDMSIREAAQ</sequence>
<evidence type="ECO:0000313" key="29">
    <source>
        <dbReference type="Proteomes" id="UP000514715"/>
    </source>
</evidence>
<reference evidence="7" key="2">
    <citation type="journal article" date="2018" name="Genome Biol.">
        <title>SKESA: strategic k-mer extension for scrupulous assemblies.</title>
        <authorList>
            <person name="Souvorov A."/>
            <person name="Agarwala R."/>
            <person name="Lipman D.J."/>
        </authorList>
    </citation>
    <scope>NUCLEOTIDE SEQUENCE [LARGE SCALE GENOMIC DNA]</scope>
    <source>
        <strain evidence="7">EC00605</strain>
    </source>
</reference>
<protein>
    <submittedName>
        <fullName evidence="7 16">Sugar kinase</fullName>
        <ecNumber evidence="16">2.7.1.92</ecNumber>
    </submittedName>
</protein>
<evidence type="ECO:0000313" key="12">
    <source>
        <dbReference type="EMBL" id="NGE89752.1"/>
    </source>
</evidence>
<dbReference type="SUPFAM" id="SSF53613">
    <property type="entry name" value="Ribokinase-like"/>
    <property type="match status" value="1"/>
</dbReference>
<dbReference type="EMBL" id="CP146670">
    <property type="protein sequence ID" value="WWX72003.1"/>
    <property type="molecule type" value="Genomic_DNA"/>
</dbReference>
<evidence type="ECO:0000313" key="27">
    <source>
        <dbReference type="Proteomes" id="UP000462271"/>
    </source>
</evidence>
<dbReference type="CDD" id="cd01166">
    <property type="entry name" value="KdgK"/>
    <property type="match status" value="1"/>
</dbReference>
<evidence type="ECO:0000256" key="1">
    <source>
        <dbReference type="ARBA" id="ARBA00010688"/>
    </source>
</evidence>
<dbReference type="Proteomes" id="UP000324120">
    <property type="component" value="Unassembled WGS sequence"/>
</dbReference>
<dbReference type="GO" id="GO:0047590">
    <property type="term" value="F:5-dehydro-2-deoxygluconokinase activity"/>
    <property type="evidence" value="ECO:0007669"/>
    <property type="project" value="UniProtKB-EC"/>
</dbReference>
<dbReference type="EMBL" id="UGAK01000003">
    <property type="protein sequence ID" value="STF91944.1"/>
    <property type="molecule type" value="Genomic_DNA"/>
</dbReference>
<dbReference type="Gene3D" id="3.40.1190.20">
    <property type="match status" value="1"/>
</dbReference>
<evidence type="ECO:0000313" key="13">
    <source>
        <dbReference type="EMBL" id="OJR54050.1"/>
    </source>
</evidence>
<reference evidence="9 26" key="5">
    <citation type="journal article" date="2019" name="Nat. Med.">
        <title>A library of human gut bacterial isolates paired with longitudinal multiomics data enables mechanistic microbiome research.</title>
        <authorList>
            <person name="Poyet M."/>
            <person name="Groussin M."/>
            <person name="Gibbons S.M."/>
            <person name="Avila-Pacheco J."/>
            <person name="Jiang X."/>
            <person name="Kearney S.M."/>
            <person name="Perrotta A.R."/>
            <person name="Berdy B."/>
            <person name="Zhao S."/>
            <person name="Lieberman T.D."/>
            <person name="Swanson P.K."/>
            <person name="Smith M."/>
            <person name="Roesemann S."/>
            <person name="Alexander J.E."/>
            <person name="Rich S.A."/>
            <person name="Livny J."/>
            <person name="Vlamakis H."/>
            <person name="Clish C."/>
            <person name="Bullock K."/>
            <person name="Deik A."/>
            <person name="Scott J."/>
            <person name="Pierce K.A."/>
            <person name="Xavier R.J."/>
            <person name="Alm E.J."/>
        </authorList>
    </citation>
    <scope>NUCLEOTIDE SEQUENCE [LARGE SCALE GENOMIC DNA]</scope>
    <source>
        <strain evidence="9 26">BIOML-A382</strain>
    </source>
</reference>
<dbReference type="Proteomes" id="UP000438958">
    <property type="component" value="Unassembled WGS sequence"/>
</dbReference>